<dbReference type="RefSeq" id="YP_008658559.1">
    <property type="nucleotide sequence ID" value="NC_022563.1"/>
</dbReference>
<keyword evidence="4" id="KW-1185">Reference proteome</keyword>
<name>Q1HTQ1_9POXV</name>
<dbReference type="GeneID" id="18158440"/>
<sequence length="140" mass="15479">MSAQPSAQSMEPLPLEKPAVSAQPDRQPAQPDKPPAAYAVPDSADDDAADAELLASLERDREMIELCEQLIANLSEVEANILENVGMMAAAARRARADRRAHRECLQRLRDERHGRRSRSAGAAFRSPSPMRAYQHSVFF</sequence>
<evidence type="ECO:0000256" key="1">
    <source>
        <dbReference type="SAM" id="MobiDB-lite"/>
    </source>
</evidence>
<reference evidence="3 4" key="3">
    <citation type="submission" date="2013-10" db="EMBL/GenBank/DDBJ databases">
        <title>The genome of epidemic Squirrel Poxvirus reveals novel virulence genes.</title>
        <authorList>
            <person name="Darby A.C."/>
            <person name="McInnes C.J."/>
            <person name="Kjaer K.H."/>
            <person name="Wood A.R."/>
            <person name="Hughes M."/>
            <person name="Martensen P.M."/>
            <person name="Radford A.D."/>
            <person name="Hall N."/>
            <person name="Chantrey J."/>
        </authorList>
    </citation>
    <scope>NUCLEOTIDE SEQUENCE [LARGE SCALE GENOMIC DNA]</scope>
    <source>
        <strain evidence="3">Red squirrel UK</strain>
    </source>
</reference>
<reference evidence="2" key="1">
    <citation type="journal article" date="2006" name="J. Gen. Virol.">
        <title>Genomic characterization of a novel poxvirus contributing to the decline of the red squirrel (Sciurus vulgaris) in the UK.</title>
        <authorList>
            <person name="McInnes C.J."/>
            <person name="Wood A.R."/>
            <person name="Thomas K."/>
            <person name="Sainsbury A.W."/>
            <person name="Gurnell J."/>
            <person name="Dein F.J."/>
            <person name="Nettleton P.F."/>
        </authorList>
    </citation>
    <scope>NUCLEOTIDE SEQUENCE</scope>
    <source>
        <strain evidence="2">1296/99</strain>
    </source>
</reference>
<gene>
    <name evidence="2" type="primary">C12R</name>
    <name evidence="3" type="ORF">SQPV_1340</name>
</gene>
<evidence type="ECO:0000313" key="2">
    <source>
        <dbReference type="EMBL" id="ABD51485.1"/>
    </source>
</evidence>
<dbReference type="EMBL" id="HE601899">
    <property type="protein sequence ID" value="CCD83317.1"/>
    <property type="molecule type" value="Genomic_DNA"/>
</dbReference>
<dbReference type="Proteomes" id="UP000144311">
    <property type="component" value="Segment"/>
</dbReference>
<protein>
    <submittedName>
        <fullName evidence="2">C12R</fullName>
    </submittedName>
    <submittedName>
        <fullName evidence="3">Hypothetical pox protein</fullName>
    </submittedName>
</protein>
<evidence type="ECO:0000313" key="3">
    <source>
        <dbReference type="EMBL" id="CCD83317.1"/>
    </source>
</evidence>
<evidence type="ECO:0000313" key="4">
    <source>
        <dbReference type="Proteomes" id="UP000144311"/>
    </source>
</evidence>
<reference evidence="3 4" key="2">
    <citation type="submission" date="2011-10" db="EMBL/GenBank/DDBJ databases">
        <authorList>
            <person name="Darby A."/>
        </authorList>
    </citation>
    <scope>NUCLEOTIDE SEQUENCE [LARGE SCALE GENOMIC DNA]</scope>
    <source>
        <strain evidence="3">Red squirrel UK</strain>
    </source>
</reference>
<feature type="region of interest" description="Disordered" evidence="1">
    <location>
        <begin position="1"/>
        <end position="47"/>
    </location>
</feature>
<accession>Q1HTQ1</accession>
<dbReference type="EMBL" id="AH015635">
    <property type="protein sequence ID" value="ABD51485.1"/>
    <property type="molecule type" value="Genomic_DNA"/>
</dbReference>
<proteinExistence type="predicted"/>
<dbReference type="KEGG" id="vg:18158440"/>
<organism evidence="2">
    <name type="scientific">Squirrelpox virus</name>
    <dbReference type="NCBI Taxonomy" id="240426"/>
    <lineage>
        <taxon>Viruses</taxon>
        <taxon>Varidnaviria</taxon>
        <taxon>Bamfordvirae</taxon>
        <taxon>Nucleocytoviricota</taxon>
        <taxon>Pokkesviricetes</taxon>
        <taxon>Chitovirales</taxon>
        <taxon>Poxviridae</taxon>
        <taxon>Chordopoxvirinae</taxon>
        <taxon>Sciuripoxvirus</taxon>
        <taxon>Sciuripoxvirus squirrelpox</taxon>
    </lineage>
</organism>